<dbReference type="EMBL" id="CM039171">
    <property type="protein sequence ID" value="KAH9795728.1"/>
    <property type="molecule type" value="Genomic_DNA"/>
</dbReference>
<gene>
    <name evidence="1" type="ORF">KPL71_005306</name>
</gene>
<comment type="caution">
    <text evidence="1">The sequence shown here is derived from an EMBL/GenBank/DDBJ whole genome shotgun (WGS) entry which is preliminary data.</text>
</comment>
<evidence type="ECO:0000313" key="1">
    <source>
        <dbReference type="EMBL" id="KAH9795728.1"/>
    </source>
</evidence>
<reference evidence="2" key="1">
    <citation type="journal article" date="2023" name="Hortic. Res.">
        <title>A chromosome-level phased genome enabling allele-level studies in sweet orange: a case study on citrus Huanglongbing tolerance.</title>
        <authorList>
            <person name="Wu B."/>
            <person name="Yu Q."/>
            <person name="Deng Z."/>
            <person name="Duan Y."/>
            <person name="Luo F."/>
            <person name="Gmitter F. Jr."/>
        </authorList>
    </citation>
    <scope>NUCLEOTIDE SEQUENCE [LARGE SCALE GENOMIC DNA]</scope>
    <source>
        <strain evidence="2">cv. Valencia</strain>
    </source>
</reference>
<sequence length="904" mass="101512">MDKEKRASLCQHAIFLLAVHFCYYILALDSCSVSVAAAKDQEPVGYGYSILSSSSATVDTSLKSLTADLSLIKNSSVYGPDIYNLNLFASLETKDRLRVRITDSNNQRWEIPQEIIPRQFHPTGHNRSLPENHFLSDATSDLVFTLHNTTPFGFSVSRRSSGETLFDTSPEGSNADTFLVFKDQYIQLSSALPKGSAHLYGLGEHTKKSLKLTPNSNDTLTLWNADLFAAYLDVNLYGSHPFYIDVRSPNGTTHGVLLLNSNGMDVVYTGDRITYKVIGGIIDLYFFAGPSPDSVIQQYTEFIGRPAPMPYWSFGFHQCRYGYKNVSDLEAVVAGYAKAVIPLEVMWTDIDYMDGYKDFTLDPINFPADQMKKFVDTLHQNGQRYVLILDPGNYIVNNSYETYIRGIEADIFIKRDGVPYVGQVWEGPLNFPDFVNPATQTFWENEIKLFRDILPLDGLWLDMNEISNFITSPPTPFSTLDDPPYKINNNGTRRPINNKTIPATALHYGNVTEYNVHSLYGLLEAKATRAALINAVGKRPFMLTRSTFVSSGKYTAHWTGDNAATWDDLAYTIPSILNFGLFGIPMVGADICGFQRNTTEELCRRWIQLGAFYPFARDHSDKFKIRQELYLWDSVAATARKVLGLRYRLLPYFYTLMYEAHTKGTPIARPLFFSFPQDARTYEISTQFLIGKGVIVSPVLRSGAVSVDAYFPGGNWFDLFNFSNSVSVSSGKQITLDAPPDHINVHVREGNILALQGEAMTTDAARKTPFQLLVVVSNTEDSTGDVFLDDGEEVEMGDVGGKWSLVRFYAGIINNNVTIRSQVVNRDFALSQKWIIDKVTFIGLKKFERLKGYKLSTTRESKFTKNSSVIKESVNSITGFLTIEISELSLLIGQEFKLELELTK</sequence>
<dbReference type="Proteomes" id="UP000829398">
    <property type="component" value="Chromosome 2"/>
</dbReference>
<protein>
    <submittedName>
        <fullName evidence="1">Acid maltase-related</fullName>
    </submittedName>
</protein>
<accession>A0ACB8NCY0</accession>
<keyword evidence="2" id="KW-1185">Reference proteome</keyword>
<proteinExistence type="predicted"/>
<evidence type="ECO:0000313" key="2">
    <source>
        <dbReference type="Proteomes" id="UP000829398"/>
    </source>
</evidence>
<name>A0ACB8NCY0_CITSI</name>
<organism evidence="1 2">
    <name type="scientific">Citrus sinensis</name>
    <name type="common">Sweet orange</name>
    <name type="synonym">Citrus aurantium var. sinensis</name>
    <dbReference type="NCBI Taxonomy" id="2711"/>
    <lineage>
        <taxon>Eukaryota</taxon>
        <taxon>Viridiplantae</taxon>
        <taxon>Streptophyta</taxon>
        <taxon>Embryophyta</taxon>
        <taxon>Tracheophyta</taxon>
        <taxon>Spermatophyta</taxon>
        <taxon>Magnoliopsida</taxon>
        <taxon>eudicotyledons</taxon>
        <taxon>Gunneridae</taxon>
        <taxon>Pentapetalae</taxon>
        <taxon>rosids</taxon>
        <taxon>malvids</taxon>
        <taxon>Sapindales</taxon>
        <taxon>Rutaceae</taxon>
        <taxon>Aurantioideae</taxon>
        <taxon>Citrus</taxon>
    </lineage>
</organism>